<dbReference type="EMBL" id="VTES01000001">
    <property type="protein sequence ID" value="TYS66345.1"/>
    <property type="molecule type" value="Genomic_DNA"/>
</dbReference>
<sequence>MNVTINITSSKEEQQKVAVPIEVYQAFERLKRSWSSLMPKEELNFLFLNIQLIGDFGDALTLKRFSRDNPTQYAAALAHGWKPQEDVQLAANVKNFLKQWLEDHGASDDPEAQREFANKVTLYMMGHFAKQK</sequence>
<gene>
    <name evidence="1" type="ORF">FZD47_02330</name>
</gene>
<evidence type="ECO:0000313" key="2">
    <source>
        <dbReference type="Proteomes" id="UP000323732"/>
    </source>
</evidence>
<dbReference type="AlphaFoldDB" id="A0A5D4SSI9"/>
<protein>
    <submittedName>
        <fullName evidence="1">Uncharacterized protein</fullName>
    </submittedName>
</protein>
<evidence type="ECO:0000313" key="1">
    <source>
        <dbReference type="EMBL" id="TYS66345.1"/>
    </source>
</evidence>
<organism evidence="1 2">
    <name type="scientific">Bacillus infantis</name>
    <dbReference type="NCBI Taxonomy" id="324767"/>
    <lineage>
        <taxon>Bacteria</taxon>
        <taxon>Bacillati</taxon>
        <taxon>Bacillota</taxon>
        <taxon>Bacilli</taxon>
        <taxon>Bacillales</taxon>
        <taxon>Bacillaceae</taxon>
        <taxon>Bacillus</taxon>
    </lineage>
</organism>
<name>A0A5D4SSI9_9BACI</name>
<dbReference type="RefSeq" id="WP_148949047.1">
    <property type="nucleotide sequence ID" value="NZ_VTES01000001.1"/>
</dbReference>
<comment type="caution">
    <text evidence="1">The sequence shown here is derived from an EMBL/GenBank/DDBJ whole genome shotgun (WGS) entry which is preliminary data.</text>
</comment>
<accession>A0A5D4SSI9</accession>
<dbReference type="Proteomes" id="UP000323732">
    <property type="component" value="Unassembled WGS sequence"/>
</dbReference>
<reference evidence="1 2" key="1">
    <citation type="submission" date="2019-08" db="EMBL/GenBank/DDBJ databases">
        <title>Bacillus genomes from the desert of Cuatro Cienegas, Coahuila.</title>
        <authorList>
            <person name="Olmedo-Alvarez G."/>
        </authorList>
    </citation>
    <scope>NUCLEOTIDE SEQUENCE [LARGE SCALE GENOMIC DNA]</scope>
    <source>
        <strain evidence="1 2">CH37_1T</strain>
    </source>
</reference>
<proteinExistence type="predicted"/>